<dbReference type="InterPro" id="IPR048933">
    <property type="entry name" value="B_lactamase-like_C"/>
</dbReference>
<dbReference type="SMART" id="SM00849">
    <property type="entry name" value="Lactamase_B"/>
    <property type="match status" value="1"/>
</dbReference>
<reference evidence="2" key="1">
    <citation type="submission" date="2021-04" db="EMBL/GenBank/DDBJ databases">
        <authorList>
            <person name="Zhang D.-C."/>
        </authorList>
    </citation>
    <scope>NUCLEOTIDE SEQUENCE</scope>
    <source>
        <strain evidence="2">CGMCC 1.15697</strain>
    </source>
</reference>
<protein>
    <submittedName>
        <fullName evidence="2">MBL fold metallo-hydrolase</fullName>
    </submittedName>
</protein>
<dbReference type="InterPro" id="IPR036866">
    <property type="entry name" value="RibonucZ/Hydroxyglut_hydro"/>
</dbReference>
<feature type="domain" description="Metallo-beta-lactamase" evidence="1">
    <location>
        <begin position="21"/>
        <end position="243"/>
    </location>
</feature>
<dbReference type="Gene3D" id="3.60.15.10">
    <property type="entry name" value="Ribonuclease Z/Hydroxyacylglutathione hydrolase-like"/>
    <property type="match status" value="1"/>
</dbReference>
<dbReference type="Pfam" id="PF00753">
    <property type="entry name" value="Lactamase_B"/>
    <property type="match status" value="1"/>
</dbReference>
<dbReference type="SUPFAM" id="SSF56281">
    <property type="entry name" value="Metallo-hydrolase/oxidoreductase"/>
    <property type="match status" value="1"/>
</dbReference>
<dbReference type="InterPro" id="IPR001279">
    <property type="entry name" value="Metallo-B-lactamas"/>
</dbReference>
<keyword evidence="3" id="KW-1185">Reference proteome</keyword>
<dbReference type="InterPro" id="IPR050662">
    <property type="entry name" value="Sec-metab_biosynth-thioest"/>
</dbReference>
<gene>
    <name evidence="2" type="ORF">KAJ83_04745</name>
</gene>
<comment type="caution">
    <text evidence="2">The sequence shown here is derived from an EMBL/GenBank/DDBJ whole genome shotgun (WGS) entry which is preliminary data.</text>
</comment>
<evidence type="ECO:0000313" key="3">
    <source>
        <dbReference type="Proteomes" id="UP000672602"/>
    </source>
</evidence>
<sequence>MLAVAPGIHWVRMPIPLALDHINLWLIEDEDADGAPTWTIVDSGFGHEETKRLWRRLFDGPASGRRPHRLICTHYHPDHFGLAGWLAREYGVTTEMTEGEWIAGTLLQRLDDAAFTGPQDAFFARNGLSTDLRETLRAEGNEFAARVDPPPERFTRIRDGEHLSIGGRSWHVVTVEGHAPEHACLHCPDLSLMICGDQLLPKITPNISVWWFKDGTRPLSDFLRSLDRLEALLPADTLILPSHKLPYRGAPRRIDQLRAHHAERLEALRAGLRALGPAPAADLIETLFERKLDAQHMIFALGETVAHLEHLVEAGTAEASLDADGVRRYALT</sequence>
<dbReference type="AlphaFoldDB" id="A0A8J7V1F8"/>
<organism evidence="2 3">
    <name type="scientific">Marivibrio halodurans</name>
    <dbReference type="NCBI Taxonomy" id="2039722"/>
    <lineage>
        <taxon>Bacteria</taxon>
        <taxon>Pseudomonadati</taxon>
        <taxon>Pseudomonadota</taxon>
        <taxon>Alphaproteobacteria</taxon>
        <taxon>Rhodospirillales</taxon>
        <taxon>Rhodospirillaceae</taxon>
        <taxon>Marivibrio</taxon>
    </lineage>
</organism>
<dbReference type="Proteomes" id="UP000672602">
    <property type="component" value="Unassembled WGS sequence"/>
</dbReference>
<name>A0A8J7V1F8_9PROT</name>
<evidence type="ECO:0000313" key="2">
    <source>
        <dbReference type="EMBL" id="MBP5856305.1"/>
    </source>
</evidence>
<dbReference type="Gene3D" id="1.10.10.10">
    <property type="entry name" value="Winged helix-like DNA-binding domain superfamily/Winged helix DNA-binding domain"/>
    <property type="match status" value="1"/>
</dbReference>
<dbReference type="InterPro" id="IPR036388">
    <property type="entry name" value="WH-like_DNA-bd_sf"/>
</dbReference>
<dbReference type="PANTHER" id="PTHR23131:SF4">
    <property type="entry name" value="METALLO-BETA-LACTAMASE SUPERFAMILY POTEIN"/>
    <property type="match status" value="1"/>
</dbReference>
<dbReference type="Pfam" id="PF21221">
    <property type="entry name" value="B_lactamase-like_C"/>
    <property type="match status" value="1"/>
</dbReference>
<proteinExistence type="predicted"/>
<dbReference type="EMBL" id="JAGMWN010000002">
    <property type="protein sequence ID" value="MBP5856305.1"/>
    <property type="molecule type" value="Genomic_DNA"/>
</dbReference>
<accession>A0A8J7V1F8</accession>
<dbReference type="PANTHER" id="PTHR23131">
    <property type="entry name" value="ENDORIBONUCLEASE LACTB2"/>
    <property type="match status" value="1"/>
</dbReference>
<evidence type="ECO:0000259" key="1">
    <source>
        <dbReference type="SMART" id="SM00849"/>
    </source>
</evidence>